<dbReference type="HOGENOM" id="CLU_033793_0_0_9"/>
<dbReference type="OrthoDB" id="2081637at2"/>
<protein>
    <submittedName>
        <fullName evidence="1">Predicted membrane protein</fullName>
    </submittedName>
</protein>
<dbReference type="RefSeq" id="WP_010965081.1">
    <property type="nucleotide sequence ID" value="NC_003030.1"/>
</dbReference>
<accession>Q97I78</accession>
<gene>
    <name evidence="1" type="ordered locus">CA_C1775</name>
</gene>
<dbReference type="eggNOG" id="ENOG50303WR">
    <property type="taxonomic scope" value="Bacteria"/>
</dbReference>
<proteinExistence type="predicted"/>
<dbReference type="GeneID" id="44998269"/>
<evidence type="ECO:0000313" key="2">
    <source>
        <dbReference type="Proteomes" id="UP000000814"/>
    </source>
</evidence>
<reference evidence="1 2" key="1">
    <citation type="journal article" date="2001" name="J. Bacteriol.">
        <title>Genome sequence and comparative analysis of the solvent-producing bacterium Clostridium acetobutylicum.</title>
        <authorList>
            <person name="Nolling J."/>
            <person name="Breton G."/>
            <person name="Omelchenko M.V."/>
            <person name="Makarova K.S."/>
            <person name="Zeng Q."/>
            <person name="Gibson R."/>
            <person name="Lee H.M."/>
            <person name="Dubois J."/>
            <person name="Qiu D."/>
            <person name="Hitti J."/>
            <person name="Wolf Y.I."/>
            <person name="Tatusov R.L."/>
            <person name="Sabathe F."/>
            <person name="Doucette-Stamm L."/>
            <person name="Soucaille P."/>
            <person name="Daly M.J."/>
            <person name="Bennett G.N."/>
            <person name="Koonin E.V."/>
            <person name="Smith D.R."/>
        </authorList>
    </citation>
    <scope>NUCLEOTIDE SEQUENCE [LARGE SCALE GENOMIC DNA]</scope>
    <source>
        <strain evidence="2">ATCC 824 / DSM 792 / JCM 1419 / LMG 5710 / VKM B-1787</strain>
    </source>
</reference>
<dbReference type="Proteomes" id="UP000000814">
    <property type="component" value="Chromosome"/>
</dbReference>
<dbReference type="PIR" id="A97119">
    <property type="entry name" value="A97119"/>
</dbReference>
<dbReference type="AlphaFoldDB" id="Q97I78"/>
<evidence type="ECO:0000313" key="1">
    <source>
        <dbReference type="EMBL" id="AAK79740.1"/>
    </source>
</evidence>
<sequence length="581" mass="64676">MKIKGIIAISMSILLIGSISSVVKASSNNKRLQNLTYKEFQKLKLNKDSNKSLVRTDNNEKLSLDDLKNNKKVIPFNKTILKNKIKLPIIKSGQDNSVSKYKGNSVASAAGDKSNNAPVAKLDPYILNPESLKNGEITTNTQIAWIWSDTDADGDALSRAVGGFPSAYILGVLQDNKGFVTQFTNAGDFDLYYQVTDSKGAKSNIVGYSIHVIPPEDYQAFQGTFQSTTDVKTYNVAVDFSKMDTAAICLTGTSKDYMNLKISDQSGNVVQNVYNYDKKWVYINKPSSNAGICNYTITITPTVLSSNSTYNSYRLMIGNKNDVEAMLSGIQNTIILDKYTNENVKQFIQEYTPNKNQEWFKFTADGSTVITLLNNYPELRFQVRDTENLQVLFDTNDPNNASTHRSQYCGLNYKYAEKARLNTTAGQDYYLVIYSPSLIQDTPILNDEIHLTVGDPVLIYDSTTAYADNYITGPTTGYSSIANINVTNVPTTAAVKDIYVRSLNDVARVSDFNYWKVMAPGESFWRDSGQQCNIGIDVNYVENGTNNVQLMGTWRFVFQAGVDPISIIPGLHFDYVYEAGD</sequence>
<dbReference type="STRING" id="272562.CA_C1775"/>
<dbReference type="PATRIC" id="fig|272562.8.peg.1980"/>
<name>Q97I78_CLOAB</name>
<keyword evidence="2" id="KW-1185">Reference proteome</keyword>
<dbReference type="EMBL" id="AE001437">
    <property type="protein sequence ID" value="AAK79740.1"/>
    <property type="molecule type" value="Genomic_DNA"/>
</dbReference>
<dbReference type="KEGG" id="cac:CA_C1775"/>
<organism evidence="1 2">
    <name type="scientific">Clostridium acetobutylicum (strain ATCC 824 / DSM 792 / JCM 1419 / IAM 19013 / LMG 5710 / NBRC 13948 / NRRL B-527 / VKM B-1787 / 2291 / W)</name>
    <dbReference type="NCBI Taxonomy" id="272562"/>
    <lineage>
        <taxon>Bacteria</taxon>
        <taxon>Bacillati</taxon>
        <taxon>Bacillota</taxon>
        <taxon>Clostridia</taxon>
        <taxon>Eubacteriales</taxon>
        <taxon>Clostridiaceae</taxon>
        <taxon>Clostridium</taxon>
    </lineage>
</organism>